<dbReference type="AlphaFoldDB" id="A0A928Z6C8"/>
<keyword evidence="2" id="KW-0378">Hydrolase</keyword>
<feature type="transmembrane region" description="Helical" evidence="1">
    <location>
        <begin position="90"/>
        <end position="109"/>
    </location>
</feature>
<dbReference type="Pfam" id="PF04307">
    <property type="entry name" value="YdjM"/>
    <property type="match status" value="1"/>
</dbReference>
<evidence type="ECO:0000313" key="3">
    <source>
        <dbReference type="Proteomes" id="UP000621799"/>
    </source>
</evidence>
<protein>
    <submittedName>
        <fullName evidence="2">Metal-dependent hydrolase</fullName>
    </submittedName>
</protein>
<keyword evidence="3" id="KW-1185">Reference proteome</keyword>
<evidence type="ECO:0000256" key="1">
    <source>
        <dbReference type="SAM" id="Phobius"/>
    </source>
</evidence>
<keyword evidence="1" id="KW-0472">Membrane</keyword>
<feature type="transmembrane region" description="Helical" evidence="1">
    <location>
        <begin position="62"/>
        <end position="84"/>
    </location>
</feature>
<dbReference type="GO" id="GO:0016787">
    <property type="term" value="F:hydrolase activity"/>
    <property type="evidence" value="ECO:0007669"/>
    <property type="project" value="UniProtKB-KW"/>
</dbReference>
<accession>A0A928Z6C8</accession>
<proteinExistence type="predicted"/>
<dbReference type="InterPro" id="IPR007404">
    <property type="entry name" value="YdjM-like"/>
</dbReference>
<keyword evidence="1" id="KW-0812">Transmembrane</keyword>
<dbReference type="Proteomes" id="UP000621799">
    <property type="component" value="Unassembled WGS sequence"/>
</dbReference>
<reference evidence="2" key="1">
    <citation type="submission" date="2020-10" db="EMBL/GenBank/DDBJ databases">
        <authorList>
            <person name="Castelo-Branco R."/>
            <person name="Eusebio N."/>
            <person name="Adriana R."/>
            <person name="Vieira A."/>
            <person name="Brugerolle De Fraissinette N."/>
            <person name="Rezende De Castro R."/>
            <person name="Schneider M.P."/>
            <person name="Vasconcelos V."/>
            <person name="Leao P.N."/>
        </authorList>
    </citation>
    <scope>NUCLEOTIDE SEQUENCE</scope>
    <source>
        <strain evidence="2">LEGE 11467</strain>
    </source>
</reference>
<sequence>MPSPIAHSVAGYLLAKSLPADRFSENRIQKWSLYIFYASLIAVVADLDFIPQFVTGNAYHRGITHSLVFALGFSAISALIVSVWKKFSYIKIFTLTSIFYGSHLLLDYFSYGRGIKLFLPFVDRFFRSPIILFPGLHYSRGLFHISHLLPIGFEIAISILGIGVVWWWKKSKARKNIEV</sequence>
<feature type="transmembrane region" description="Helical" evidence="1">
    <location>
        <begin position="145"/>
        <end position="168"/>
    </location>
</feature>
<name>A0A928Z6C8_9CYAN</name>
<gene>
    <name evidence="2" type="ORF">IQ235_00835</name>
</gene>
<organism evidence="2 3">
    <name type="scientific">Zarconia navalis LEGE 11467</name>
    <dbReference type="NCBI Taxonomy" id="1828826"/>
    <lineage>
        <taxon>Bacteria</taxon>
        <taxon>Bacillati</taxon>
        <taxon>Cyanobacteriota</taxon>
        <taxon>Cyanophyceae</taxon>
        <taxon>Oscillatoriophycideae</taxon>
        <taxon>Oscillatoriales</taxon>
        <taxon>Oscillatoriales incertae sedis</taxon>
        <taxon>Zarconia</taxon>
        <taxon>Zarconia navalis</taxon>
    </lineage>
</organism>
<feature type="transmembrane region" description="Helical" evidence="1">
    <location>
        <begin position="31"/>
        <end position="50"/>
    </location>
</feature>
<keyword evidence="1" id="KW-1133">Transmembrane helix</keyword>
<dbReference type="RefSeq" id="WP_264319602.1">
    <property type="nucleotide sequence ID" value="NZ_JADEXN010000006.1"/>
</dbReference>
<comment type="caution">
    <text evidence="2">The sequence shown here is derived from an EMBL/GenBank/DDBJ whole genome shotgun (WGS) entry which is preliminary data.</text>
</comment>
<dbReference type="EMBL" id="JADEXN010000006">
    <property type="protein sequence ID" value="MBE9039340.1"/>
    <property type="molecule type" value="Genomic_DNA"/>
</dbReference>
<evidence type="ECO:0000313" key="2">
    <source>
        <dbReference type="EMBL" id="MBE9039340.1"/>
    </source>
</evidence>